<feature type="region of interest" description="Disordered" evidence="2">
    <location>
        <begin position="1"/>
        <end position="55"/>
    </location>
</feature>
<feature type="coiled-coil region" evidence="1">
    <location>
        <begin position="177"/>
        <end position="211"/>
    </location>
</feature>
<sequence>MNYESSSRRPTSRQSSPIPRRQLGSLSVNQRSYSRLSSKGALGDDSVTLSPLPVFSKGRSVTFGEAEYFREERPHYNAAYSSTRVSPTADRRPSPPPASILKTNTSTTSDHNAANPSSNVSKSKRVSPVPVRGRSASRQRLAAKKREAQLMRGFYDDSFVEEFVLSTKDELEREEKSRQIQNVIEKEKETVSKAEEKFVEANSRLDALQRAKDILLDKRSAKRDASASLTPTKRRRGKSNTEVRVDKELEDDSDPEIQSALAAIDSKRKRSRRNRRGSVPIVAESAFSDDDDDSNESVVRKAKLEKIVSSILSEQRKSKSKRSVVVINFSDSDDDDEEGPIRVKTRRAPAVKKSFNSSSRKASANPSLGNSLLLEDESDEPILLQRPKKRKVAVTRSLSNFNELQEELPQDYSEETIVRKPPARTKQAAKKPAPNTSGSFASGRRDPYVNTTRRARPAPVPKVSSDDPMAVFFNAAFPSPSKFDEMISRAGGISDTRRGNRGQSNLVLPDSISKRR</sequence>
<feature type="compositionally biased region" description="Polar residues" evidence="2">
    <location>
        <begin position="101"/>
        <end position="114"/>
    </location>
</feature>
<feature type="compositionally biased region" description="Polar residues" evidence="2">
    <location>
        <begin position="354"/>
        <end position="370"/>
    </location>
</feature>
<feature type="compositionally biased region" description="Low complexity" evidence="2">
    <location>
        <begin position="115"/>
        <end position="132"/>
    </location>
</feature>
<accession>A0A7G2C956</accession>
<dbReference type="VEuPathDB" id="TriTrypDB:ADEAN_000284200"/>
<protein>
    <submittedName>
        <fullName evidence="3">Uncharacterized protein</fullName>
    </submittedName>
</protein>
<feature type="region of interest" description="Disordered" evidence="2">
    <location>
        <begin position="484"/>
        <end position="516"/>
    </location>
</feature>
<evidence type="ECO:0000256" key="2">
    <source>
        <dbReference type="SAM" id="MobiDB-lite"/>
    </source>
</evidence>
<feature type="region of interest" description="Disordered" evidence="2">
    <location>
        <begin position="220"/>
        <end position="257"/>
    </location>
</feature>
<feature type="region of interest" description="Disordered" evidence="2">
    <location>
        <begin position="330"/>
        <end position="372"/>
    </location>
</feature>
<feature type="region of interest" description="Disordered" evidence="2">
    <location>
        <begin position="72"/>
        <end position="140"/>
    </location>
</feature>
<gene>
    <name evidence="3" type="ORF">ADEAN_000284200</name>
</gene>
<proteinExistence type="predicted"/>
<feature type="region of interest" description="Disordered" evidence="2">
    <location>
        <begin position="412"/>
        <end position="466"/>
    </location>
</feature>
<dbReference type="AlphaFoldDB" id="A0A7G2C956"/>
<keyword evidence="4" id="KW-1185">Reference proteome</keyword>
<reference evidence="3 4" key="1">
    <citation type="submission" date="2020-08" db="EMBL/GenBank/DDBJ databases">
        <authorList>
            <person name="Newling K."/>
            <person name="Davey J."/>
            <person name="Forrester S."/>
        </authorList>
    </citation>
    <scope>NUCLEOTIDE SEQUENCE [LARGE SCALE GENOMIC DNA]</scope>
    <source>
        <strain evidence="4">Crithidia deanei Carvalho (ATCC PRA-265)</strain>
    </source>
</reference>
<dbReference type="EMBL" id="LR877149">
    <property type="protein sequence ID" value="CAD2215387.1"/>
    <property type="molecule type" value="Genomic_DNA"/>
</dbReference>
<dbReference type="Proteomes" id="UP000515908">
    <property type="component" value="Chromosome 05"/>
</dbReference>
<keyword evidence="1" id="KW-0175">Coiled coil</keyword>
<name>A0A7G2C956_9TRYP</name>
<evidence type="ECO:0000256" key="1">
    <source>
        <dbReference type="SAM" id="Coils"/>
    </source>
</evidence>
<feature type="compositionally biased region" description="Polar residues" evidence="2">
    <location>
        <begin position="24"/>
        <end position="37"/>
    </location>
</feature>
<organism evidence="3 4">
    <name type="scientific">Angomonas deanei</name>
    <dbReference type="NCBI Taxonomy" id="59799"/>
    <lineage>
        <taxon>Eukaryota</taxon>
        <taxon>Discoba</taxon>
        <taxon>Euglenozoa</taxon>
        <taxon>Kinetoplastea</taxon>
        <taxon>Metakinetoplastina</taxon>
        <taxon>Trypanosomatida</taxon>
        <taxon>Trypanosomatidae</taxon>
        <taxon>Strigomonadinae</taxon>
        <taxon>Angomonas</taxon>
    </lineage>
</organism>
<evidence type="ECO:0000313" key="4">
    <source>
        <dbReference type="Proteomes" id="UP000515908"/>
    </source>
</evidence>
<evidence type="ECO:0000313" key="3">
    <source>
        <dbReference type="EMBL" id="CAD2215387.1"/>
    </source>
</evidence>
<feature type="compositionally biased region" description="Low complexity" evidence="2">
    <location>
        <begin position="8"/>
        <end position="21"/>
    </location>
</feature>